<organism evidence="1">
    <name type="scientific">Pseudomonas phage HRDY3</name>
    <dbReference type="NCBI Taxonomy" id="3236930"/>
    <lineage>
        <taxon>Viruses</taxon>
    </lineage>
</organism>
<name>A0AB39CE39_9VIRU</name>
<reference evidence="1" key="1">
    <citation type="submission" date="2024-07" db="EMBL/GenBank/DDBJ databases">
        <authorList>
            <person name="Bringhurst R.M."/>
            <person name="Homer T.E."/>
        </authorList>
    </citation>
    <scope>NUCLEOTIDE SEQUENCE</scope>
</reference>
<proteinExistence type="predicted"/>
<evidence type="ECO:0000313" key="1">
    <source>
        <dbReference type="EMBL" id="XDJ15161.1"/>
    </source>
</evidence>
<dbReference type="EMBL" id="PQ015379">
    <property type="protein sequence ID" value="XDJ15161.1"/>
    <property type="molecule type" value="Genomic_DNA"/>
</dbReference>
<sequence>MKEMVIASNMIALARNHKEQAKKRSAMLRMIMPLLSKETGDKLANAISKQDTRHFIKLWDHIKREITHKLDAEHHKHKHHLAVASMGDITREEWAAMHPGECAAKETPARLESPEPTYADVTTFQRDDETSISITTYGPRKIRISLNGNTVLETQPTQGVPPAVAQGEEVPTPAYPASIEQCINTEQICKLVKMVCERLLMQADPCPLPPRLMKMPENCAEHDWPDCKVCLHGIKGFDFNANILELYDKLCASSI</sequence>
<accession>A0AB39CE39</accession>
<protein>
    <submittedName>
        <fullName evidence="1">Uncharacterized protein</fullName>
    </submittedName>
</protein>